<feature type="region of interest" description="Disordered" evidence="1">
    <location>
        <begin position="31"/>
        <end position="162"/>
    </location>
</feature>
<organism evidence="2 3">
    <name type="scientific">Schizosaccharomyces octosporus (strain yFS286)</name>
    <name type="common">Fission yeast</name>
    <name type="synonym">Octosporomyces octosporus</name>
    <dbReference type="NCBI Taxonomy" id="483514"/>
    <lineage>
        <taxon>Eukaryota</taxon>
        <taxon>Fungi</taxon>
        <taxon>Dikarya</taxon>
        <taxon>Ascomycota</taxon>
        <taxon>Taphrinomycotina</taxon>
        <taxon>Schizosaccharomycetes</taxon>
        <taxon>Schizosaccharomycetales</taxon>
        <taxon>Schizosaccharomycetaceae</taxon>
        <taxon>Schizosaccharomyces</taxon>
    </lineage>
</organism>
<feature type="compositionally biased region" description="Polar residues" evidence="1">
    <location>
        <begin position="137"/>
        <end position="150"/>
    </location>
</feature>
<feature type="compositionally biased region" description="Basic and acidic residues" evidence="1">
    <location>
        <begin position="110"/>
        <end position="121"/>
    </location>
</feature>
<dbReference type="InterPro" id="IPR021641">
    <property type="entry name" value="DUF3245"/>
</dbReference>
<evidence type="ECO:0000256" key="1">
    <source>
        <dbReference type="SAM" id="MobiDB-lite"/>
    </source>
</evidence>
<dbReference type="RefSeq" id="XP_013019460.1">
    <property type="nucleotide sequence ID" value="XM_013164006.1"/>
</dbReference>
<dbReference type="Pfam" id="PF11595">
    <property type="entry name" value="DUF3245"/>
    <property type="match status" value="1"/>
</dbReference>
<evidence type="ECO:0000313" key="3">
    <source>
        <dbReference type="Proteomes" id="UP000016088"/>
    </source>
</evidence>
<dbReference type="OMA" id="RCTRRIA"/>
<dbReference type="HOGENOM" id="CLU_1628043_0_0_1"/>
<dbReference type="VEuPathDB" id="FungiDB:SOCG_04859"/>
<protein>
    <submittedName>
        <fullName evidence="2">Fungal family protein</fullName>
    </submittedName>
</protein>
<sequence length="162" mass="18250">MEQEKDASVLSNQFQASIGVSRKLINSWLGEGSQSIDDDSTNDNTNLQARPTRLGLGATAKESSTSPQVAFKNERMKSLPAALRKNIERQLQKKEPVKTNGEQSPQKRKRETDEKGKLKEDDVADESEDEDEDSRIQVANKSKRNINQGSGFDLYKRLNKRK</sequence>
<dbReference type="GeneID" id="25033819"/>
<feature type="compositionally biased region" description="Acidic residues" evidence="1">
    <location>
        <begin position="122"/>
        <end position="133"/>
    </location>
</feature>
<dbReference type="EMBL" id="KE503207">
    <property type="protein sequence ID" value="EPX72166.1"/>
    <property type="molecule type" value="Genomic_DNA"/>
</dbReference>
<keyword evidence="3" id="KW-1185">Reference proteome</keyword>
<dbReference type="AlphaFoldDB" id="S9PSQ4"/>
<name>S9PSQ4_SCHOY</name>
<proteinExistence type="predicted"/>
<dbReference type="OrthoDB" id="5393235at2759"/>
<reference evidence="2 3" key="1">
    <citation type="journal article" date="2011" name="Science">
        <title>Comparative functional genomics of the fission yeasts.</title>
        <authorList>
            <person name="Rhind N."/>
            <person name="Chen Z."/>
            <person name="Yassour M."/>
            <person name="Thompson D.A."/>
            <person name="Haas B.J."/>
            <person name="Habib N."/>
            <person name="Wapinski I."/>
            <person name="Roy S."/>
            <person name="Lin M.F."/>
            <person name="Heiman D.I."/>
            <person name="Young S.K."/>
            <person name="Furuya K."/>
            <person name="Guo Y."/>
            <person name="Pidoux A."/>
            <person name="Chen H.M."/>
            <person name="Robbertse B."/>
            <person name="Goldberg J.M."/>
            <person name="Aoki K."/>
            <person name="Bayne E.H."/>
            <person name="Berlin A.M."/>
            <person name="Desjardins C.A."/>
            <person name="Dobbs E."/>
            <person name="Dukaj L."/>
            <person name="Fan L."/>
            <person name="FitzGerald M.G."/>
            <person name="French C."/>
            <person name="Gujja S."/>
            <person name="Hansen K."/>
            <person name="Keifenheim D."/>
            <person name="Levin J.Z."/>
            <person name="Mosher R.A."/>
            <person name="Mueller C.A."/>
            <person name="Pfiffner J."/>
            <person name="Priest M."/>
            <person name="Russ C."/>
            <person name="Smialowska A."/>
            <person name="Swoboda P."/>
            <person name="Sykes S.M."/>
            <person name="Vaughn M."/>
            <person name="Vengrova S."/>
            <person name="Yoder R."/>
            <person name="Zeng Q."/>
            <person name="Allshire R."/>
            <person name="Baulcombe D."/>
            <person name="Birren B.W."/>
            <person name="Brown W."/>
            <person name="Ekwall K."/>
            <person name="Kellis M."/>
            <person name="Leatherwood J."/>
            <person name="Levin H."/>
            <person name="Margalit H."/>
            <person name="Martienssen R."/>
            <person name="Nieduszynski C.A."/>
            <person name="Spatafora J.W."/>
            <person name="Friedman N."/>
            <person name="Dalgaard J.Z."/>
            <person name="Baumann P."/>
            <person name="Niki H."/>
            <person name="Regev A."/>
            <person name="Nusbaum C."/>
        </authorList>
    </citation>
    <scope>NUCLEOTIDE SEQUENCE [LARGE SCALE GENOMIC DNA]</scope>
    <source>
        <strain evidence="3">yFS286</strain>
    </source>
</reference>
<accession>S9PSQ4</accession>
<feature type="compositionally biased region" description="Basic and acidic residues" evidence="1">
    <location>
        <begin position="85"/>
        <end position="97"/>
    </location>
</feature>
<gene>
    <name evidence="2" type="ORF">SOCG_04859</name>
</gene>
<dbReference type="Proteomes" id="UP000016088">
    <property type="component" value="Unassembled WGS sequence"/>
</dbReference>
<evidence type="ECO:0000313" key="2">
    <source>
        <dbReference type="EMBL" id="EPX72166.1"/>
    </source>
</evidence>